<dbReference type="PROSITE" id="PS51469">
    <property type="entry name" value="SUN"/>
    <property type="match status" value="1"/>
</dbReference>
<dbReference type="PANTHER" id="PTHR12953">
    <property type="entry name" value="MEMBRANE PROTEIN CH1 RELATED"/>
    <property type="match status" value="1"/>
</dbReference>
<keyword evidence="11" id="KW-0175">Coiled coil</keyword>
<feature type="compositionally biased region" description="Low complexity" evidence="12">
    <location>
        <begin position="319"/>
        <end position="330"/>
    </location>
</feature>
<organism evidence="14 15">
    <name type="scientific">Branchiostoma floridae</name>
    <name type="common">Florida lancelet</name>
    <name type="synonym">Amphioxus</name>
    <dbReference type="NCBI Taxonomy" id="7739"/>
    <lineage>
        <taxon>Eukaryota</taxon>
        <taxon>Metazoa</taxon>
        <taxon>Chordata</taxon>
        <taxon>Cephalochordata</taxon>
        <taxon>Leptocardii</taxon>
        <taxon>Amphioxiformes</taxon>
        <taxon>Branchiostomatidae</taxon>
        <taxon>Branchiostoma</taxon>
    </lineage>
</organism>
<feature type="compositionally biased region" description="Polar residues" evidence="12">
    <location>
        <begin position="583"/>
        <end position="604"/>
    </location>
</feature>
<evidence type="ECO:0000256" key="1">
    <source>
        <dbReference type="ARBA" id="ARBA00004389"/>
    </source>
</evidence>
<feature type="region of interest" description="Disordered" evidence="12">
    <location>
        <begin position="833"/>
        <end position="899"/>
    </location>
</feature>
<dbReference type="GO" id="GO:0016020">
    <property type="term" value="C:membrane"/>
    <property type="evidence" value="ECO:0000318"/>
    <property type="project" value="GO_Central"/>
</dbReference>
<reference evidence="14" key="1">
    <citation type="journal article" date="2020" name="Nat. Ecol. Evol.">
        <title>Deeply conserved synteny resolves early events in vertebrate evolution.</title>
        <authorList>
            <person name="Simakov O."/>
            <person name="Marletaz F."/>
            <person name="Yue J.X."/>
            <person name="O'Connell B."/>
            <person name="Jenkins J."/>
            <person name="Brandt A."/>
            <person name="Calef R."/>
            <person name="Tung C.H."/>
            <person name="Huang T.K."/>
            <person name="Schmutz J."/>
            <person name="Satoh N."/>
            <person name="Yu J.K."/>
            <person name="Putnam N.H."/>
            <person name="Green R.E."/>
            <person name="Rokhsar D.S."/>
        </authorList>
    </citation>
    <scope>NUCLEOTIDE SEQUENCE [LARGE SCALE GENOMIC DNA]</scope>
    <source>
        <strain evidence="14">S238N-H82</strain>
    </source>
</reference>
<sequence length="1005" mass="110516">MPSFDEWKKRMLEQEEREKKQNSNGQSGQSKVSTQGLKTQKGRHNYGSVECGAKILSANREMQHSSSVLVENKDMYMLNPCSAKIWFIVELCEPIQLKQIDIANFELFSSVPESFKVSTSERYPAREWQLLGTFHMANERSIQSFPLDEKLFNKYLKVEMLSHYGSEHYCPLSLFRVFGTSMEEEIEETEQHPESVVDPEDELFPDESIPLSPDSNLFGSAKDAVLNIVKQAAKVFTGPSDGMASTEPHEAKGQVSVENTFLEPTLEYPEPCLDINRTVNVSVPDHDGSGKESRNIQPTPTSTAHSTVKHTVTSEDQTPPLSSLPLDPSPQETHSVQDQKSIQPTVSLVASTQEGRVDPDHEKSSEGIVTLVESGIVEGSTLGERQWTNIQQCPTCSELETVQKCQGNPRCLFHQLILQTSCEEEQKIATPPADKLVIATDVQDDEGRSDDVELGKTDKDEDINVQSKQRVKIDPPATAGTDQVLSTDRDDKGLLPVVSDNDTVADTSTDMSATSPTLQHGEDSNPAGSIDGEEKLKPDQLPTSSTVSPLEGSERTSAVLEGVGGPDIATSTTDGAETPPADSASSPTESETSGSVSAAGSNHNGGKKQTHDKASSAQVEGNAQVKDDIVTSSSQDPQDSSPPEPTPAVEQNGSADGLDKQAKNSSDFYAEKNENGTSSQHISHGGHTGKESVIMRLNNRIKALELNMSLSSRYLEELSQRYRKQMDEMQKAFNKTISKLTNNSRKAEERDIRQQEIIANLAASITNLTADIQSLNTDRDNLHRKVIERHIFLMVVEVLCLAVVFMVCIHTRPGHTPQLVHSQGEQFQEHVRDKMEGLRYRTRTEDLPPRRSDGEEDKLVIVEPQCNRQVQGIDGTKKKRSKKKQRHQGLRNTSSTPNLAEQLTGHEETAAGVNDVNAAGLLFSSSTATDRQPFSSSRDSKAAQMPPGTTYQRGVTHSTLQTTQRCQPPSGLTQETTEHGKNCHQPALDKVFLCCGKTRHQCNSK</sequence>
<name>A0A9J7LKA7_BRAFL</name>
<proteinExistence type="inferred from homology"/>
<evidence type="ECO:0000256" key="9">
    <source>
        <dbReference type="ARBA" id="ARBA00061226"/>
    </source>
</evidence>
<evidence type="ECO:0000256" key="7">
    <source>
        <dbReference type="ARBA" id="ARBA00023180"/>
    </source>
</evidence>
<dbReference type="OMA" id="ITIMSLC"/>
<keyword evidence="14" id="KW-1185">Reference proteome</keyword>
<keyword evidence="5" id="KW-1133">Transmembrane helix</keyword>
<feature type="region of interest" description="Disordered" evidence="12">
    <location>
        <begin position="280"/>
        <end position="344"/>
    </location>
</feature>
<dbReference type="GeneID" id="118420776"/>
<feature type="coiled-coil region" evidence="11">
    <location>
        <begin position="715"/>
        <end position="785"/>
    </location>
</feature>
<dbReference type="Gene3D" id="2.60.120.260">
    <property type="entry name" value="Galactose-binding domain-like"/>
    <property type="match status" value="1"/>
</dbReference>
<dbReference type="InterPro" id="IPR045120">
    <property type="entry name" value="Suco/Slp1-like"/>
</dbReference>
<feature type="region of interest" description="Disordered" evidence="12">
    <location>
        <begin position="926"/>
        <end position="982"/>
    </location>
</feature>
<feature type="compositionally biased region" description="Polar residues" evidence="12">
    <location>
        <begin position="295"/>
        <end position="317"/>
    </location>
</feature>
<feature type="domain" description="SUN" evidence="13">
    <location>
        <begin position="28"/>
        <end position="182"/>
    </location>
</feature>
<evidence type="ECO:0000259" key="13">
    <source>
        <dbReference type="PROSITE" id="PS51469"/>
    </source>
</evidence>
<evidence type="ECO:0000256" key="8">
    <source>
        <dbReference type="ARBA" id="ARBA00046288"/>
    </source>
</evidence>
<evidence type="ECO:0000256" key="3">
    <source>
        <dbReference type="ARBA" id="ARBA00022729"/>
    </source>
</evidence>
<keyword evidence="4" id="KW-0256">Endoplasmic reticulum</keyword>
<evidence type="ECO:0000256" key="2">
    <source>
        <dbReference type="ARBA" id="ARBA00022692"/>
    </source>
</evidence>
<feature type="compositionally biased region" description="Polar residues" evidence="12">
    <location>
        <begin position="947"/>
        <end position="975"/>
    </location>
</feature>
<evidence type="ECO:0000256" key="6">
    <source>
        <dbReference type="ARBA" id="ARBA00023136"/>
    </source>
</evidence>
<feature type="compositionally biased region" description="Basic and acidic residues" evidence="12">
    <location>
        <begin position="284"/>
        <end position="294"/>
    </location>
</feature>
<dbReference type="GO" id="GO:0005789">
    <property type="term" value="C:endoplasmic reticulum membrane"/>
    <property type="evidence" value="ECO:0007669"/>
    <property type="project" value="UniProtKB-SubCell"/>
</dbReference>
<evidence type="ECO:0000256" key="4">
    <source>
        <dbReference type="ARBA" id="ARBA00022824"/>
    </source>
</evidence>
<evidence type="ECO:0000256" key="10">
    <source>
        <dbReference type="ARBA" id="ARBA00064635"/>
    </source>
</evidence>
<feature type="region of interest" description="Disordered" evidence="12">
    <location>
        <begin position="442"/>
        <end position="661"/>
    </location>
</feature>
<evidence type="ECO:0000256" key="11">
    <source>
        <dbReference type="SAM" id="Coils"/>
    </source>
</evidence>
<feature type="compositionally biased region" description="Polar residues" evidence="12">
    <location>
        <begin position="926"/>
        <end position="937"/>
    </location>
</feature>
<comment type="similarity">
    <text evidence="9">Belongs to the SLP1 family.</text>
</comment>
<feature type="compositionally biased region" description="Basic and acidic residues" evidence="12">
    <location>
        <begin position="445"/>
        <end position="459"/>
    </location>
</feature>
<keyword evidence="3" id="KW-0732">Signal</keyword>
<dbReference type="AlphaFoldDB" id="A0A9J7LKA7"/>
<feature type="region of interest" description="Disordered" evidence="12">
    <location>
        <begin position="1"/>
        <end position="43"/>
    </location>
</feature>
<dbReference type="RefSeq" id="XP_035683654.1">
    <property type="nucleotide sequence ID" value="XM_035827761.1"/>
</dbReference>
<evidence type="ECO:0000256" key="5">
    <source>
        <dbReference type="ARBA" id="ARBA00022989"/>
    </source>
</evidence>
<evidence type="ECO:0000256" key="12">
    <source>
        <dbReference type="SAM" id="MobiDB-lite"/>
    </source>
</evidence>
<dbReference type="KEGG" id="bfo:118420776"/>
<dbReference type="FunFam" id="2.60.120.260:FF:000099">
    <property type="entry name" value="Uncharacterized protein, isoform C"/>
    <property type="match status" value="1"/>
</dbReference>
<keyword evidence="2" id="KW-0812">Transmembrane</keyword>
<keyword evidence="7" id="KW-0325">Glycoprotein</keyword>
<protein>
    <submittedName>
        <fullName evidence="15">SUN domain-containing ossification factor-like</fullName>
    </submittedName>
</protein>
<dbReference type="PANTHER" id="PTHR12953:SF0">
    <property type="entry name" value="SUN DOMAIN-CONTAINING OSSIFICATION FACTOR"/>
    <property type="match status" value="1"/>
</dbReference>
<dbReference type="InterPro" id="IPR012919">
    <property type="entry name" value="SUN_dom"/>
</dbReference>
<comment type="subcellular location">
    <subcellularLocation>
        <location evidence="8">Endomembrane system</location>
        <topology evidence="8">Single-pass type I membrane protein</topology>
    </subcellularLocation>
    <subcellularLocation>
        <location evidence="1">Endoplasmic reticulum membrane</location>
        <topology evidence="1">Single-pass membrane protein</topology>
    </subcellularLocation>
</comment>
<dbReference type="Pfam" id="PF07738">
    <property type="entry name" value="Sad1_UNC"/>
    <property type="match status" value="1"/>
</dbReference>
<feature type="compositionally biased region" description="Polar residues" evidence="12">
    <location>
        <begin position="500"/>
        <end position="518"/>
    </location>
</feature>
<feature type="compositionally biased region" description="Polar residues" evidence="12">
    <location>
        <begin position="331"/>
        <end position="344"/>
    </location>
</feature>
<keyword evidence="6" id="KW-0472">Membrane</keyword>
<accession>A0A9J7LKA7</accession>
<dbReference type="GO" id="GO:0005737">
    <property type="term" value="C:cytoplasm"/>
    <property type="evidence" value="ECO:0000318"/>
    <property type="project" value="GO_Central"/>
</dbReference>
<comment type="subunit">
    <text evidence="10">Interacts with EMP65.</text>
</comment>
<dbReference type="OrthoDB" id="266334at2759"/>
<feature type="compositionally biased region" description="Polar residues" evidence="12">
    <location>
        <begin position="890"/>
        <end position="899"/>
    </location>
</feature>
<feature type="compositionally biased region" description="Polar residues" evidence="12">
    <location>
        <begin position="22"/>
        <end position="38"/>
    </location>
</feature>
<feature type="compositionally biased region" description="Basic and acidic residues" evidence="12">
    <location>
        <begin position="1"/>
        <end position="21"/>
    </location>
</feature>
<feature type="region of interest" description="Disordered" evidence="12">
    <location>
        <begin position="670"/>
        <end position="689"/>
    </location>
</feature>
<dbReference type="Proteomes" id="UP000001554">
    <property type="component" value="Chromosome 8"/>
</dbReference>
<evidence type="ECO:0000313" key="15">
    <source>
        <dbReference type="RefSeq" id="XP_035683654.1"/>
    </source>
</evidence>
<gene>
    <name evidence="15" type="primary">LOC118420776</name>
</gene>
<feature type="compositionally biased region" description="Basic residues" evidence="12">
    <location>
        <begin position="877"/>
        <end position="889"/>
    </location>
</feature>
<feature type="compositionally biased region" description="Basic and acidic residues" evidence="12">
    <location>
        <begin position="833"/>
        <end position="860"/>
    </location>
</feature>
<evidence type="ECO:0000313" key="14">
    <source>
        <dbReference type="Proteomes" id="UP000001554"/>
    </source>
</evidence>
<reference evidence="15" key="2">
    <citation type="submission" date="2025-08" db="UniProtKB">
        <authorList>
            <consortium name="RefSeq"/>
        </authorList>
    </citation>
    <scope>IDENTIFICATION</scope>
    <source>
        <strain evidence="15">S238N-H82</strain>
        <tissue evidence="15">Testes</tissue>
    </source>
</reference>